<sequence length="101" mass="12375">MDDVLDWLLEMYAFWLENVDWYMKCRSEVMMKRNYLITRDSESRLGSERNDDEDIKSSFFKGVNWEDMFYKKVLPPFYPLIVNLKFDQIHIGRDIKTNLNY</sequence>
<accession>A0A9N8ZPT5</accession>
<keyword evidence="1" id="KW-0723">Serine/threonine-protein kinase</keyword>
<dbReference type="PROSITE" id="PS51285">
    <property type="entry name" value="AGC_KINASE_CTER"/>
    <property type="match status" value="1"/>
</dbReference>
<evidence type="ECO:0000256" key="1">
    <source>
        <dbReference type="ARBA" id="ARBA00022527"/>
    </source>
</evidence>
<evidence type="ECO:0000256" key="4">
    <source>
        <dbReference type="ARBA" id="ARBA00022777"/>
    </source>
</evidence>
<proteinExistence type="predicted"/>
<dbReference type="Proteomes" id="UP000789706">
    <property type="component" value="Unassembled WGS sequence"/>
</dbReference>
<gene>
    <name evidence="7" type="ORF">DEBURN_LOCUS4767</name>
</gene>
<keyword evidence="4" id="KW-0418">Kinase</keyword>
<dbReference type="GO" id="GO:0004674">
    <property type="term" value="F:protein serine/threonine kinase activity"/>
    <property type="evidence" value="ECO:0007669"/>
    <property type="project" value="UniProtKB-KW"/>
</dbReference>
<dbReference type="AlphaFoldDB" id="A0A9N8ZPT5"/>
<keyword evidence="2" id="KW-0808">Transferase</keyword>
<comment type="caution">
    <text evidence="7">The sequence shown here is derived from an EMBL/GenBank/DDBJ whole genome shotgun (WGS) entry which is preliminary data.</text>
</comment>
<evidence type="ECO:0000256" key="3">
    <source>
        <dbReference type="ARBA" id="ARBA00022741"/>
    </source>
</evidence>
<evidence type="ECO:0000256" key="5">
    <source>
        <dbReference type="ARBA" id="ARBA00022840"/>
    </source>
</evidence>
<dbReference type="OrthoDB" id="2411852at2759"/>
<dbReference type="InterPro" id="IPR000961">
    <property type="entry name" value="AGC-kinase_C"/>
</dbReference>
<evidence type="ECO:0000259" key="6">
    <source>
        <dbReference type="PROSITE" id="PS51285"/>
    </source>
</evidence>
<keyword evidence="3" id="KW-0547">Nucleotide-binding</keyword>
<reference evidence="7" key="1">
    <citation type="submission" date="2021-06" db="EMBL/GenBank/DDBJ databases">
        <authorList>
            <person name="Kallberg Y."/>
            <person name="Tangrot J."/>
            <person name="Rosling A."/>
        </authorList>
    </citation>
    <scope>NUCLEOTIDE SEQUENCE</scope>
    <source>
        <strain evidence="7">AZ414A</strain>
    </source>
</reference>
<organism evidence="7 8">
    <name type="scientific">Diversispora eburnea</name>
    <dbReference type="NCBI Taxonomy" id="1213867"/>
    <lineage>
        <taxon>Eukaryota</taxon>
        <taxon>Fungi</taxon>
        <taxon>Fungi incertae sedis</taxon>
        <taxon>Mucoromycota</taxon>
        <taxon>Glomeromycotina</taxon>
        <taxon>Glomeromycetes</taxon>
        <taxon>Diversisporales</taxon>
        <taxon>Diversisporaceae</taxon>
        <taxon>Diversispora</taxon>
    </lineage>
</organism>
<dbReference type="EMBL" id="CAJVPK010000384">
    <property type="protein sequence ID" value="CAG8502838.1"/>
    <property type="molecule type" value="Genomic_DNA"/>
</dbReference>
<feature type="domain" description="AGC-kinase C-terminal" evidence="6">
    <location>
        <begin position="61"/>
        <end position="101"/>
    </location>
</feature>
<evidence type="ECO:0000313" key="8">
    <source>
        <dbReference type="Proteomes" id="UP000789706"/>
    </source>
</evidence>
<evidence type="ECO:0000313" key="7">
    <source>
        <dbReference type="EMBL" id="CAG8502838.1"/>
    </source>
</evidence>
<dbReference type="GO" id="GO:0005524">
    <property type="term" value="F:ATP binding"/>
    <property type="evidence" value="ECO:0007669"/>
    <property type="project" value="UniProtKB-KW"/>
</dbReference>
<protein>
    <submittedName>
        <fullName evidence="7">10604_t:CDS:1</fullName>
    </submittedName>
</protein>
<evidence type="ECO:0000256" key="2">
    <source>
        <dbReference type="ARBA" id="ARBA00022679"/>
    </source>
</evidence>
<dbReference type="Gene3D" id="1.10.510.10">
    <property type="entry name" value="Transferase(Phosphotransferase) domain 1"/>
    <property type="match status" value="1"/>
</dbReference>
<keyword evidence="8" id="KW-1185">Reference proteome</keyword>
<keyword evidence="5" id="KW-0067">ATP-binding</keyword>
<name>A0A9N8ZPT5_9GLOM</name>